<dbReference type="GO" id="GO:0006351">
    <property type="term" value="P:DNA-templated transcription"/>
    <property type="evidence" value="ECO:0007669"/>
    <property type="project" value="InterPro"/>
</dbReference>
<evidence type="ECO:0000313" key="10">
    <source>
        <dbReference type="EMBL" id="QIP68052.1"/>
    </source>
</evidence>
<dbReference type="InterPro" id="IPR043502">
    <property type="entry name" value="DNA/RNA_pol_sf"/>
</dbReference>
<keyword evidence="4 8" id="KW-0548">Nucleotidyltransferase</keyword>
<evidence type="ECO:0000256" key="1">
    <source>
        <dbReference type="ARBA" id="ARBA00010455"/>
    </source>
</evidence>
<reference evidence="10" key="1">
    <citation type="submission" date="2019-10" db="EMBL/GenBank/DDBJ databases">
        <title>The virome associated to Eryshiphales from vegetable crops in Italy.</title>
        <authorList>
            <person name="Chiapello M."/>
            <person name="Turina M."/>
        </authorList>
    </citation>
    <scope>NUCLEOTIDE SEQUENCE</scope>
    <source>
        <strain evidence="10">PM-A_DN31095</strain>
    </source>
</reference>
<dbReference type="EMBL" id="MN628276">
    <property type="protein sequence ID" value="QIP68052.1"/>
    <property type="molecule type" value="Genomic_RNA"/>
</dbReference>
<evidence type="ECO:0000256" key="8">
    <source>
        <dbReference type="RuleBase" id="RU364050"/>
    </source>
</evidence>
<dbReference type="GO" id="GO:0000166">
    <property type="term" value="F:nucleotide binding"/>
    <property type="evidence" value="ECO:0007669"/>
    <property type="project" value="UniProtKB-KW"/>
</dbReference>
<sequence>MNLAQFASVPLALKSAGKSLSVSSEAEGDWLLYDMISGTSVKGRHWLHVEGAAQVVEAVYFKKLHVTGFYISNTADFTTMLPSARRRISRIEFGPTLMPYGAITAQEVLESVVGSRFEVRGDRESDKRLERVKTWFRDGALPHPAASQRHMRHLSVNELSIRPWEFWLQKARPAMLMMAEIQLRGNEVTEAFFVGVLIWLAALAPEQHALAQGWKIWRPKELTMSGWASSYKNNVTTKLKALQNNVACDLTPLFEAEVLVNRGIGKVDWTEERLHRIKPKLARFEPSALYASIRNIFETARAAGGKPSQTTWQSYWENRWTWAPVGSCHSQYEEDNRYMGQKIEQRTKFYSLNCMPKMPLEHFMDRRPEIRAWPSVKYEWGKQRAIYGVDLTSFVLTGFAMLSCEEALSPIFPLGRSAQAGSVKKFVNETLRNGVPYCFDFEDFNTQHSTSAMQSVVRAYREVFSDMLSVEQLSAIDWTIDSIATTRVMPNVALGTTSYDTNGTLMSGWRLTTLANTVLNAAYIDLITGGRLPASVHNGDDVLAAVRNYSQVQAIHQGATVHGVRYQKTKCSLGATAEFLRVDHSTGSGSQYLARAVATMVHGPVDMSDPYSAKQQIQAFNARAAEVCERGANVELIRDLRLSQYQFLRNQGRLEGIQVDPYYLHVTKGGTSLEDKLEAIQYELISVDVAGDDEGAQTSRILPGVWDYARMVSRKFGIPSYEKTIRQKAQQAIDATSGTKKTIARLEKTNATQFDVQRLGLYKLYRSTMLGMKANMAKAFGIPVWSFNDEDTRLEDFVKGCRDPLKALRLLV</sequence>
<feature type="domain" description="RdRp catalytic" evidence="9">
    <location>
        <begin position="434"/>
        <end position="554"/>
    </location>
</feature>
<evidence type="ECO:0000256" key="5">
    <source>
        <dbReference type="ARBA" id="ARBA00022741"/>
    </source>
</evidence>
<accession>A0A6G9ENP0</accession>
<organism evidence="10">
    <name type="scientific">Erysiphales associated totivirus 5</name>
    <dbReference type="NCBI Taxonomy" id="2719857"/>
    <lineage>
        <taxon>Viruses</taxon>
        <taxon>Riboviria</taxon>
        <taxon>Orthornavirae</taxon>
        <taxon>Duplornaviricota</taxon>
        <taxon>Chrymotiviricetes</taxon>
        <taxon>Ghabrivirales</taxon>
        <taxon>Alphatotivirineae</taxon>
        <taxon>Orthototiviridae</taxon>
        <taxon>Totivirus</taxon>
    </lineage>
</organism>
<keyword evidence="2 8" id="KW-0696">RNA-directed RNA polymerase</keyword>
<dbReference type="InterPro" id="IPR007094">
    <property type="entry name" value="RNA-dir_pol_PSvirus"/>
</dbReference>
<evidence type="ECO:0000256" key="4">
    <source>
        <dbReference type="ARBA" id="ARBA00022695"/>
    </source>
</evidence>
<evidence type="ECO:0000256" key="6">
    <source>
        <dbReference type="ARBA" id="ARBA00022953"/>
    </source>
</evidence>
<evidence type="ECO:0000256" key="3">
    <source>
        <dbReference type="ARBA" id="ARBA00022679"/>
    </source>
</evidence>
<name>A0A6G9ENP0_9VIRU</name>
<comment type="catalytic activity">
    <reaction evidence="7 8">
        <text>RNA(n) + a ribonucleoside 5'-triphosphate = RNA(n+1) + diphosphate</text>
        <dbReference type="Rhea" id="RHEA:21248"/>
        <dbReference type="Rhea" id="RHEA-COMP:14527"/>
        <dbReference type="Rhea" id="RHEA-COMP:17342"/>
        <dbReference type="ChEBI" id="CHEBI:33019"/>
        <dbReference type="ChEBI" id="CHEBI:61557"/>
        <dbReference type="ChEBI" id="CHEBI:140395"/>
        <dbReference type="EC" id="2.7.7.48"/>
    </reaction>
</comment>
<evidence type="ECO:0000259" key="9">
    <source>
        <dbReference type="PROSITE" id="PS50507"/>
    </source>
</evidence>
<dbReference type="GO" id="GO:0003723">
    <property type="term" value="F:RNA binding"/>
    <property type="evidence" value="ECO:0007669"/>
    <property type="project" value="InterPro"/>
</dbReference>
<dbReference type="SUPFAM" id="SSF56672">
    <property type="entry name" value="DNA/RNA polymerases"/>
    <property type="match status" value="1"/>
</dbReference>
<evidence type="ECO:0000256" key="2">
    <source>
        <dbReference type="ARBA" id="ARBA00022484"/>
    </source>
</evidence>
<dbReference type="Pfam" id="PF02123">
    <property type="entry name" value="RdRP_4"/>
    <property type="match status" value="1"/>
</dbReference>
<protein>
    <recommendedName>
        <fullName evidence="8">RNA-directed RNA polymerase</fullName>
        <ecNumber evidence="8">2.7.7.48</ecNumber>
    </recommendedName>
</protein>
<evidence type="ECO:0000256" key="7">
    <source>
        <dbReference type="ARBA" id="ARBA00048744"/>
    </source>
</evidence>
<dbReference type="EC" id="2.7.7.48" evidence="8"/>
<keyword evidence="5 8" id="KW-0547">Nucleotide-binding</keyword>
<comment type="similarity">
    <text evidence="1">Belongs to the totiviridae RNA-directed RNA polymerase family.</text>
</comment>
<dbReference type="PROSITE" id="PS50507">
    <property type="entry name" value="RDRP_SSRNA_POS"/>
    <property type="match status" value="1"/>
</dbReference>
<dbReference type="GO" id="GO:0039694">
    <property type="term" value="P:viral RNA genome replication"/>
    <property type="evidence" value="ECO:0007669"/>
    <property type="project" value="InterPro"/>
</dbReference>
<proteinExistence type="inferred from homology"/>
<keyword evidence="6 8" id="KW-0693">Viral RNA replication</keyword>
<dbReference type="InterPro" id="IPR001795">
    <property type="entry name" value="RNA-dir_pol_luteovirus"/>
</dbReference>
<dbReference type="GO" id="GO:0003968">
    <property type="term" value="F:RNA-directed RNA polymerase activity"/>
    <property type="evidence" value="ECO:0007669"/>
    <property type="project" value="UniProtKB-KW"/>
</dbReference>
<keyword evidence="3 8" id="KW-0808">Transferase</keyword>